<accession>A0A0G1KI98</accession>
<organism evidence="1 2">
    <name type="scientific">candidate division WWE3 bacterium GW2011_GWC2_44_9</name>
    <dbReference type="NCBI Taxonomy" id="1619125"/>
    <lineage>
        <taxon>Bacteria</taxon>
        <taxon>Katanobacteria</taxon>
    </lineage>
</organism>
<protein>
    <submittedName>
        <fullName evidence="1">Uncharacterized protein</fullName>
    </submittedName>
</protein>
<evidence type="ECO:0000313" key="1">
    <source>
        <dbReference type="EMBL" id="KKT83451.1"/>
    </source>
</evidence>
<feature type="non-terminal residue" evidence="1">
    <location>
        <position position="1"/>
    </location>
</feature>
<dbReference type="AlphaFoldDB" id="A0A0G1KI98"/>
<gene>
    <name evidence="1" type="ORF">UW82_C0039G0001</name>
</gene>
<sequence length="49" mass="5410">GKDKVGNYPLRALTKLKIGNKYVYSEDTTDEEKIAADADIKRALIALLS</sequence>
<proteinExistence type="predicted"/>
<dbReference type="Proteomes" id="UP000034504">
    <property type="component" value="Unassembled WGS sequence"/>
</dbReference>
<name>A0A0G1KI98_UNCKA</name>
<comment type="caution">
    <text evidence="1">The sequence shown here is derived from an EMBL/GenBank/DDBJ whole genome shotgun (WGS) entry which is preliminary data.</text>
</comment>
<reference evidence="1 2" key="1">
    <citation type="journal article" date="2015" name="Nature">
        <title>rRNA introns, odd ribosomes, and small enigmatic genomes across a large radiation of phyla.</title>
        <authorList>
            <person name="Brown C.T."/>
            <person name="Hug L.A."/>
            <person name="Thomas B.C."/>
            <person name="Sharon I."/>
            <person name="Castelle C.J."/>
            <person name="Singh A."/>
            <person name="Wilkins M.J."/>
            <person name="Williams K.H."/>
            <person name="Banfield J.F."/>
        </authorList>
    </citation>
    <scope>NUCLEOTIDE SEQUENCE [LARGE SCALE GENOMIC DNA]</scope>
</reference>
<dbReference type="EMBL" id="LCJU01000039">
    <property type="protein sequence ID" value="KKT83451.1"/>
    <property type="molecule type" value="Genomic_DNA"/>
</dbReference>
<evidence type="ECO:0000313" key="2">
    <source>
        <dbReference type="Proteomes" id="UP000034504"/>
    </source>
</evidence>